<protein>
    <recommendedName>
        <fullName evidence="5">General secretion pathway protein I</fullName>
    </recommendedName>
</protein>
<evidence type="ECO:0000256" key="1">
    <source>
        <dbReference type="SAM" id="MobiDB-lite"/>
    </source>
</evidence>
<proteinExistence type="predicted"/>
<evidence type="ECO:0008006" key="5">
    <source>
        <dbReference type="Google" id="ProtNLM"/>
    </source>
</evidence>
<organism evidence="3 4">
    <name type="scientific">Polystyrenella longa</name>
    <dbReference type="NCBI Taxonomy" id="2528007"/>
    <lineage>
        <taxon>Bacteria</taxon>
        <taxon>Pseudomonadati</taxon>
        <taxon>Planctomycetota</taxon>
        <taxon>Planctomycetia</taxon>
        <taxon>Planctomycetales</taxon>
        <taxon>Planctomycetaceae</taxon>
        <taxon>Polystyrenella</taxon>
    </lineage>
</organism>
<keyword evidence="2" id="KW-0472">Membrane</keyword>
<reference evidence="3 4" key="1">
    <citation type="submission" date="2019-02" db="EMBL/GenBank/DDBJ databases">
        <title>Deep-cultivation of Planctomycetes and their phenomic and genomic characterization uncovers novel biology.</title>
        <authorList>
            <person name="Wiegand S."/>
            <person name="Jogler M."/>
            <person name="Boedeker C."/>
            <person name="Pinto D."/>
            <person name="Vollmers J."/>
            <person name="Rivas-Marin E."/>
            <person name="Kohn T."/>
            <person name="Peeters S.H."/>
            <person name="Heuer A."/>
            <person name="Rast P."/>
            <person name="Oberbeckmann S."/>
            <person name="Bunk B."/>
            <person name="Jeske O."/>
            <person name="Meyerdierks A."/>
            <person name="Storesund J.E."/>
            <person name="Kallscheuer N."/>
            <person name="Luecker S."/>
            <person name="Lage O.M."/>
            <person name="Pohl T."/>
            <person name="Merkel B.J."/>
            <person name="Hornburger P."/>
            <person name="Mueller R.-W."/>
            <person name="Bruemmer F."/>
            <person name="Labrenz M."/>
            <person name="Spormann A.M."/>
            <person name="Op den Camp H."/>
            <person name="Overmann J."/>
            <person name="Amann R."/>
            <person name="Jetten M.S.M."/>
            <person name="Mascher T."/>
            <person name="Medema M.H."/>
            <person name="Devos D.P."/>
            <person name="Kaster A.-K."/>
            <person name="Ovreas L."/>
            <person name="Rohde M."/>
            <person name="Galperin M.Y."/>
            <person name="Jogler C."/>
        </authorList>
    </citation>
    <scope>NUCLEOTIDE SEQUENCE [LARGE SCALE GENOMIC DNA]</scope>
    <source>
        <strain evidence="3 4">Pla110</strain>
    </source>
</reference>
<sequence>MKRTEVRMQNTRGGFSLMEVLIASSILIGSLVVLDQLANLGRISARSSESMVTAQLFCEQKMNLMLSGMEAMESTDDTVWEDNEDWHYAVETEPDEKLPLTKLTIRVWQDEEKFLRPQRFQLVRWIMSTSSSESGDGEEITDSYLSELDN</sequence>
<feature type="transmembrane region" description="Helical" evidence="2">
    <location>
        <begin position="12"/>
        <end position="34"/>
    </location>
</feature>
<dbReference type="EMBL" id="CP036281">
    <property type="protein sequence ID" value="QDU81792.1"/>
    <property type="molecule type" value="Genomic_DNA"/>
</dbReference>
<keyword evidence="4" id="KW-1185">Reference proteome</keyword>
<dbReference type="AlphaFoldDB" id="A0A518CRD9"/>
<evidence type="ECO:0000313" key="3">
    <source>
        <dbReference type="EMBL" id="QDU81792.1"/>
    </source>
</evidence>
<keyword evidence="2" id="KW-0812">Transmembrane</keyword>
<evidence type="ECO:0000256" key="2">
    <source>
        <dbReference type="SAM" id="Phobius"/>
    </source>
</evidence>
<dbReference type="Proteomes" id="UP000317178">
    <property type="component" value="Chromosome"/>
</dbReference>
<feature type="region of interest" description="Disordered" evidence="1">
    <location>
        <begin position="131"/>
        <end position="150"/>
    </location>
</feature>
<accession>A0A518CRD9</accession>
<dbReference type="RefSeq" id="WP_144997428.1">
    <property type="nucleotide sequence ID" value="NZ_CP036281.1"/>
</dbReference>
<name>A0A518CRD9_9PLAN</name>
<keyword evidence="2" id="KW-1133">Transmembrane helix</keyword>
<gene>
    <name evidence="3" type="ORF">Pla110_35420</name>
</gene>
<dbReference type="KEGG" id="plon:Pla110_35420"/>
<evidence type="ECO:0000313" key="4">
    <source>
        <dbReference type="Proteomes" id="UP000317178"/>
    </source>
</evidence>
<dbReference type="OrthoDB" id="291052at2"/>